<accession>A0ABY3RUS9</accession>
<keyword evidence="1" id="KW-0472">Membrane</keyword>
<keyword evidence="1" id="KW-1133">Transmembrane helix</keyword>
<gene>
    <name evidence="2" type="ORF">K8F61_18875</name>
</gene>
<evidence type="ECO:0000313" key="2">
    <source>
        <dbReference type="EMBL" id="UGS26644.1"/>
    </source>
</evidence>
<feature type="transmembrane region" description="Helical" evidence="1">
    <location>
        <begin position="120"/>
        <end position="143"/>
    </location>
</feature>
<reference evidence="2 3" key="1">
    <citation type="submission" date="2023-01" db="EMBL/GenBank/DDBJ databases">
        <title>Characterization of estradiol degrading bacteria Microbacterium sp. MZT7 and reveal degrading genes through genome analysis.</title>
        <authorList>
            <person name="Hao P."/>
            <person name="Gao Y."/>
        </authorList>
    </citation>
    <scope>NUCLEOTIDE SEQUENCE [LARGE SCALE GENOMIC DNA]</scope>
    <source>
        <strain evidence="2 3">MZT7</strain>
    </source>
</reference>
<dbReference type="Proteomes" id="UP001199642">
    <property type="component" value="Chromosome"/>
</dbReference>
<proteinExistence type="predicted"/>
<keyword evidence="3" id="KW-1185">Reference proteome</keyword>
<dbReference type="RefSeq" id="WP_067248266.1">
    <property type="nucleotide sequence ID" value="NZ_CP082781.1"/>
</dbReference>
<name>A0ABY3RUS9_9MICO</name>
<protein>
    <submittedName>
        <fullName evidence="2">Uncharacterized protein</fullName>
    </submittedName>
</protein>
<dbReference type="EMBL" id="CP082781">
    <property type="protein sequence ID" value="UGS26644.1"/>
    <property type="molecule type" value="Genomic_DNA"/>
</dbReference>
<sequence>MIAAFRAWPALFAGGSGLLHLSLGASLAQGMVTMPRTVVLVLLLILGAAELAWAGTSLRAGRPVAPRAAAGASSAGIVLGGAAIIAGASPLAVGASCALVLLGVGLMARSRSRRPARPGGPGRATVATAVGAVLVAALVTPALSTVSVPPDGARGSVSVPDPHGGH</sequence>
<feature type="transmembrane region" description="Helical" evidence="1">
    <location>
        <begin position="91"/>
        <end position="108"/>
    </location>
</feature>
<keyword evidence="1" id="KW-0812">Transmembrane</keyword>
<organism evidence="2 3">
    <name type="scientific">Microbacterium resistens</name>
    <dbReference type="NCBI Taxonomy" id="156977"/>
    <lineage>
        <taxon>Bacteria</taxon>
        <taxon>Bacillati</taxon>
        <taxon>Actinomycetota</taxon>
        <taxon>Actinomycetes</taxon>
        <taxon>Micrococcales</taxon>
        <taxon>Microbacteriaceae</taxon>
        <taxon>Microbacterium</taxon>
    </lineage>
</organism>
<evidence type="ECO:0000256" key="1">
    <source>
        <dbReference type="SAM" id="Phobius"/>
    </source>
</evidence>
<evidence type="ECO:0000313" key="3">
    <source>
        <dbReference type="Proteomes" id="UP001199642"/>
    </source>
</evidence>
<feature type="transmembrane region" description="Helical" evidence="1">
    <location>
        <begin position="38"/>
        <end position="56"/>
    </location>
</feature>